<feature type="signal peptide" evidence="1">
    <location>
        <begin position="1"/>
        <end position="22"/>
    </location>
</feature>
<dbReference type="EMBL" id="LR214939">
    <property type="protein sequence ID" value="VEU56164.1"/>
    <property type="molecule type" value="Genomic_DNA"/>
</dbReference>
<evidence type="ECO:0008006" key="3">
    <source>
        <dbReference type="Google" id="ProtNLM"/>
    </source>
</evidence>
<evidence type="ECO:0000313" key="2">
    <source>
        <dbReference type="EMBL" id="VEU56164.1"/>
    </source>
</evidence>
<name>A0A448ZY54_METSV</name>
<reference evidence="2" key="1">
    <citation type="submission" date="2019-01" db="EMBL/GenBank/DDBJ databases">
        <authorList>
            <consortium name="Pathogen Informatics"/>
        </authorList>
    </citation>
    <scope>NUCLEOTIDE SEQUENCE [LARGE SCALE GENOMIC DNA]</scope>
    <source>
        <strain evidence="2">NCTC10113</strain>
    </source>
</reference>
<evidence type="ECO:0000256" key="1">
    <source>
        <dbReference type="SAM" id="SignalP"/>
    </source>
</evidence>
<keyword evidence="1" id="KW-0732">Signal</keyword>
<feature type="chain" id="PRO_5019202414" description="Lipoprotein" evidence="1">
    <location>
        <begin position="23"/>
        <end position="256"/>
    </location>
</feature>
<accession>A0A448ZY54</accession>
<geneLocation type="plasmid" evidence="2">
    <name>2</name>
</geneLocation>
<proteinExistence type="predicted"/>
<dbReference type="RefSeq" id="WP_024544035.1">
    <property type="nucleotide sequence ID" value="NZ_LR214938.2"/>
</dbReference>
<gene>
    <name evidence="2" type="ORF">NCTC10113_01052</name>
</gene>
<keyword evidence="2" id="KW-0614">Plasmid</keyword>
<dbReference type="PROSITE" id="PS51257">
    <property type="entry name" value="PROKAR_LIPOPROTEIN"/>
    <property type="match status" value="1"/>
</dbReference>
<organism evidence="2">
    <name type="scientific">Metamycoplasma salivarium</name>
    <name type="common">Mycoplasma salivarium</name>
    <dbReference type="NCBI Taxonomy" id="2124"/>
    <lineage>
        <taxon>Bacteria</taxon>
        <taxon>Bacillati</taxon>
        <taxon>Mycoplasmatota</taxon>
        <taxon>Mycoplasmoidales</taxon>
        <taxon>Metamycoplasmataceae</taxon>
        <taxon>Metamycoplasma</taxon>
    </lineage>
</organism>
<protein>
    <recommendedName>
        <fullName evidence="3">Lipoprotein</fullName>
    </recommendedName>
</protein>
<dbReference type="AlphaFoldDB" id="A0A448ZY54"/>
<sequence>MKKKILLSIVPIVAIGSPILIASSCDNTTEDNYFEKRAKETDEEIEKHYVNEYIQKENYIFDDFEQFKFDKERHFKFYYTDNTMYMKRSKLNEEKYFLFDDFKKWHDDFIRHYEIFKKVINKYAPEKRKKYENNILNINGYQYYVKEIVFNFNLFNNQNATWSFVITKMIAQEMLRKILELPNLKLDIALYGNRLDDIISYTLYIGRYFSNLSITTNFLDTERYPKNSHYWTNGSYENFMNFFQFLNQNYLVIWMI</sequence>